<protein>
    <submittedName>
        <fullName evidence="2">Uncharacterized protein</fullName>
    </submittedName>
</protein>
<feature type="compositionally biased region" description="Polar residues" evidence="1">
    <location>
        <begin position="28"/>
        <end position="37"/>
    </location>
</feature>
<comment type="caution">
    <text evidence="2">The sequence shown here is derived from an EMBL/GenBank/DDBJ whole genome shotgun (WGS) entry which is preliminary data.</text>
</comment>
<evidence type="ECO:0000256" key="1">
    <source>
        <dbReference type="SAM" id="MobiDB-lite"/>
    </source>
</evidence>
<reference evidence="2 3" key="1">
    <citation type="journal article" date="2019" name="Commun. Biol.">
        <title>The bagworm genome reveals a unique fibroin gene that provides high tensile strength.</title>
        <authorList>
            <person name="Kono N."/>
            <person name="Nakamura H."/>
            <person name="Ohtoshi R."/>
            <person name="Tomita M."/>
            <person name="Numata K."/>
            <person name="Arakawa K."/>
        </authorList>
    </citation>
    <scope>NUCLEOTIDE SEQUENCE [LARGE SCALE GENOMIC DNA]</scope>
</reference>
<keyword evidence="3" id="KW-1185">Reference proteome</keyword>
<gene>
    <name evidence="2" type="ORF">EVAR_86337_1</name>
</gene>
<feature type="region of interest" description="Disordered" evidence="1">
    <location>
        <begin position="24"/>
        <end position="49"/>
    </location>
</feature>
<evidence type="ECO:0000313" key="2">
    <source>
        <dbReference type="EMBL" id="GBP58175.1"/>
    </source>
</evidence>
<proteinExistence type="predicted"/>
<organism evidence="2 3">
    <name type="scientific">Eumeta variegata</name>
    <name type="common">Bagworm moth</name>
    <name type="synonym">Eumeta japonica</name>
    <dbReference type="NCBI Taxonomy" id="151549"/>
    <lineage>
        <taxon>Eukaryota</taxon>
        <taxon>Metazoa</taxon>
        <taxon>Ecdysozoa</taxon>
        <taxon>Arthropoda</taxon>
        <taxon>Hexapoda</taxon>
        <taxon>Insecta</taxon>
        <taxon>Pterygota</taxon>
        <taxon>Neoptera</taxon>
        <taxon>Endopterygota</taxon>
        <taxon>Lepidoptera</taxon>
        <taxon>Glossata</taxon>
        <taxon>Ditrysia</taxon>
        <taxon>Tineoidea</taxon>
        <taxon>Psychidae</taxon>
        <taxon>Oiketicinae</taxon>
        <taxon>Eumeta</taxon>
    </lineage>
</organism>
<evidence type="ECO:0000313" key="3">
    <source>
        <dbReference type="Proteomes" id="UP000299102"/>
    </source>
</evidence>
<dbReference type="Proteomes" id="UP000299102">
    <property type="component" value="Unassembled WGS sequence"/>
</dbReference>
<dbReference type="AlphaFoldDB" id="A0A4C1X7F6"/>
<sequence>MIVFSQFTASYEDVPVSMATRVRIKGSSAESGRTQEPTPERFRSRSHRRDRIHRHLSHFMLRPAEGIRAYLDDDSGGLVAHHHGPVQQEVAAAAVLPVVHVRAADAHAVHVQQHLCNRVNAPLGVSPRGRVRALNASVLTVVRYFRHRRLRLRNMNAINAAREVCAGEANVARDFFMK</sequence>
<name>A0A4C1X7F6_EUMVA</name>
<accession>A0A4C1X7F6</accession>
<dbReference type="EMBL" id="BGZK01000728">
    <property type="protein sequence ID" value="GBP58175.1"/>
    <property type="molecule type" value="Genomic_DNA"/>
</dbReference>